<dbReference type="Proteomes" id="UP000008634">
    <property type="component" value="Chromosome"/>
</dbReference>
<dbReference type="InterPro" id="IPR036822">
    <property type="entry name" value="CutC-like_dom_sf"/>
</dbReference>
<evidence type="ECO:0000313" key="3">
    <source>
        <dbReference type="EMBL" id="ADV49346.1"/>
    </source>
</evidence>
<dbReference type="InterPro" id="IPR005627">
    <property type="entry name" value="CutC-like"/>
</dbReference>
<gene>
    <name evidence="2" type="primary">cutC</name>
    <name evidence="3" type="ordered locus">Celal_2050</name>
</gene>
<reference evidence="3 4" key="1">
    <citation type="journal article" date="2010" name="Stand. Genomic Sci.">
        <title>Complete genome sequence of Cellulophaga algicola type strain (IC166).</title>
        <authorList>
            <person name="Abt B."/>
            <person name="Lu M."/>
            <person name="Misra M."/>
            <person name="Han C."/>
            <person name="Nolan M."/>
            <person name="Lucas S."/>
            <person name="Hammon N."/>
            <person name="Deshpande S."/>
            <person name="Cheng J.F."/>
            <person name="Tapia R."/>
            <person name="Goodwin L."/>
            <person name="Pitluck S."/>
            <person name="Liolios K."/>
            <person name="Pagani I."/>
            <person name="Ivanova N."/>
            <person name="Mavromatis K."/>
            <person name="Ovchinikova G."/>
            <person name="Pati A."/>
            <person name="Chen A."/>
            <person name="Palaniappan K."/>
            <person name="Land M."/>
            <person name="Hauser L."/>
            <person name="Chang Y.J."/>
            <person name="Jeffries C.D."/>
            <person name="Detter J.C."/>
            <person name="Brambilla E."/>
            <person name="Rohde M."/>
            <person name="Tindall B.J."/>
            <person name="Goker M."/>
            <person name="Woyke T."/>
            <person name="Bristow J."/>
            <person name="Eisen J.A."/>
            <person name="Markowitz V."/>
            <person name="Hugenholtz P."/>
            <person name="Kyrpides N.C."/>
            <person name="Klenk H.P."/>
            <person name="Lapidus A."/>
        </authorList>
    </citation>
    <scope>NUCLEOTIDE SEQUENCE [LARGE SCALE GENOMIC DNA]</scope>
    <source>
        <strain evidence="4">DSM 14237 / IC166 / ACAM 630</strain>
    </source>
</reference>
<sequence length="240" mass="26343">MLIEICANSLESAVNAEKAGADRIEFCLELGLGGITPSFGMLKTIREHISIPVHVLVRPRSGDFYFSDFEFEGMLRDIELCKELGFDGIVSGVLTQNFSLDLRRTALLIKEASGLCFTFHRAFDWVADPLLVLRQLEDLGVQRILSSGQQRTALQGIELLSDLKSMASNCAIMPGGGVNLANVLTFKNAGFDCVHLSAATLQEVGLNKENLPMSYSPYLEERCRITSNAAIISEIVNKVK</sequence>
<name>E6X4M1_CELAD</name>
<keyword evidence="4" id="KW-1185">Reference proteome</keyword>
<dbReference type="GO" id="GO:0005507">
    <property type="term" value="F:copper ion binding"/>
    <property type="evidence" value="ECO:0007669"/>
    <property type="project" value="TreeGrafter"/>
</dbReference>
<proteinExistence type="inferred from homology"/>
<evidence type="ECO:0000256" key="2">
    <source>
        <dbReference type="HAMAP-Rule" id="MF_00795"/>
    </source>
</evidence>
<evidence type="ECO:0000313" key="4">
    <source>
        <dbReference type="Proteomes" id="UP000008634"/>
    </source>
</evidence>
<dbReference type="GO" id="GO:0005737">
    <property type="term" value="C:cytoplasm"/>
    <property type="evidence" value="ECO:0007669"/>
    <property type="project" value="UniProtKB-SubCell"/>
</dbReference>
<dbReference type="HOGENOM" id="CLU_050555_3_1_10"/>
<dbReference type="eggNOG" id="COG3142">
    <property type="taxonomic scope" value="Bacteria"/>
</dbReference>
<dbReference type="RefSeq" id="WP_013550822.1">
    <property type="nucleotide sequence ID" value="NC_014934.1"/>
</dbReference>
<comment type="similarity">
    <text evidence="1 2">Belongs to the CutC family.</text>
</comment>
<dbReference type="HAMAP" id="MF_00795">
    <property type="entry name" value="CutC"/>
    <property type="match status" value="1"/>
</dbReference>
<evidence type="ECO:0000256" key="1">
    <source>
        <dbReference type="ARBA" id="ARBA00007768"/>
    </source>
</evidence>
<keyword evidence="2" id="KW-0963">Cytoplasm</keyword>
<dbReference type="SUPFAM" id="SSF110395">
    <property type="entry name" value="CutC-like"/>
    <property type="match status" value="1"/>
</dbReference>
<dbReference type="Pfam" id="PF03932">
    <property type="entry name" value="CutC"/>
    <property type="match status" value="1"/>
</dbReference>
<organism evidence="3 4">
    <name type="scientific">Cellulophaga algicola (strain DSM 14237 / IC166 / ACAM 630)</name>
    <dbReference type="NCBI Taxonomy" id="688270"/>
    <lineage>
        <taxon>Bacteria</taxon>
        <taxon>Pseudomonadati</taxon>
        <taxon>Bacteroidota</taxon>
        <taxon>Flavobacteriia</taxon>
        <taxon>Flavobacteriales</taxon>
        <taxon>Flavobacteriaceae</taxon>
        <taxon>Cellulophaga</taxon>
    </lineage>
</organism>
<comment type="caution">
    <text evidence="2">Once thought to be involved in copper homeostasis, experiments in E.coli have shown this is not the case.</text>
</comment>
<accession>E6X4M1</accession>
<dbReference type="PANTHER" id="PTHR12598">
    <property type="entry name" value="COPPER HOMEOSTASIS PROTEIN CUTC"/>
    <property type="match status" value="1"/>
</dbReference>
<dbReference type="Gene3D" id="3.20.20.380">
    <property type="entry name" value="Copper homeostasis (CutC) domain"/>
    <property type="match status" value="1"/>
</dbReference>
<protein>
    <recommendedName>
        <fullName evidence="2">PF03932 family protein CutC</fullName>
    </recommendedName>
</protein>
<dbReference type="PANTHER" id="PTHR12598:SF0">
    <property type="entry name" value="COPPER HOMEOSTASIS PROTEIN CUTC HOMOLOG"/>
    <property type="match status" value="1"/>
</dbReference>
<comment type="subcellular location">
    <subcellularLocation>
        <location evidence="2">Cytoplasm</location>
    </subcellularLocation>
</comment>
<dbReference type="AlphaFoldDB" id="E6X4M1"/>
<dbReference type="OrthoDB" id="9815677at2"/>
<dbReference type="EMBL" id="CP002453">
    <property type="protein sequence ID" value="ADV49346.1"/>
    <property type="molecule type" value="Genomic_DNA"/>
</dbReference>
<dbReference type="STRING" id="688270.Celal_2050"/>
<dbReference type="KEGG" id="cao:Celal_2050"/>